<gene>
    <name evidence="1" type="ORF">PoB_006279200</name>
</gene>
<keyword evidence="2" id="KW-1185">Reference proteome</keyword>
<sequence length="134" mass="15478">MTLGGFAECTNDYTGPILEYDEALMKRYNLTKDGYRQRCERKISWSRCEVKLEYFLNLQERLDDTNRLLVRSHRRSGRSRSTIMTGRRDEESSAWATSSPFCLSSRNEGLFDVLSIIGANDYGINVINVNGRSY</sequence>
<comment type="caution">
    <text evidence="1">The sequence shown here is derived from an EMBL/GenBank/DDBJ whole genome shotgun (WGS) entry which is preliminary data.</text>
</comment>
<evidence type="ECO:0000313" key="1">
    <source>
        <dbReference type="EMBL" id="GFO36287.1"/>
    </source>
</evidence>
<accession>A0AAV4CWJ7</accession>
<reference evidence="1 2" key="1">
    <citation type="journal article" date="2021" name="Elife">
        <title>Chloroplast acquisition without the gene transfer in kleptoplastic sea slugs, Plakobranchus ocellatus.</title>
        <authorList>
            <person name="Maeda T."/>
            <person name="Takahashi S."/>
            <person name="Yoshida T."/>
            <person name="Shimamura S."/>
            <person name="Takaki Y."/>
            <person name="Nagai Y."/>
            <person name="Toyoda A."/>
            <person name="Suzuki Y."/>
            <person name="Arimoto A."/>
            <person name="Ishii H."/>
            <person name="Satoh N."/>
            <person name="Nishiyama T."/>
            <person name="Hasebe M."/>
            <person name="Maruyama T."/>
            <person name="Minagawa J."/>
            <person name="Obokata J."/>
            <person name="Shigenobu S."/>
        </authorList>
    </citation>
    <scope>NUCLEOTIDE SEQUENCE [LARGE SCALE GENOMIC DNA]</scope>
</reference>
<dbReference type="EMBL" id="BLXT01007044">
    <property type="protein sequence ID" value="GFO36287.1"/>
    <property type="molecule type" value="Genomic_DNA"/>
</dbReference>
<protein>
    <submittedName>
        <fullName evidence="1">Uncharacterized protein</fullName>
    </submittedName>
</protein>
<organism evidence="1 2">
    <name type="scientific">Plakobranchus ocellatus</name>
    <dbReference type="NCBI Taxonomy" id="259542"/>
    <lineage>
        <taxon>Eukaryota</taxon>
        <taxon>Metazoa</taxon>
        <taxon>Spiralia</taxon>
        <taxon>Lophotrochozoa</taxon>
        <taxon>Mollusca</taxon>
        <taxon>Gastropoda</taxon>
        <taxon>Heterobranchia</taxon>
        <taxon>Euthyneura</taxon>
        <taxon>Panpulmonata</taxon>
        <taxon>Sacoglossa</taxon>
        <taxon>Placobranchoidea</taxon>
        <taxon>Plakobranchidae</taxon>
        <taxon>Plakobranchus</taxon>
    </lineage>
</organism>
<proteinExistence type="predicted"/>
<name>A0AAV4CWJ7_9GAST</name>
<dbReference type="AlphaFoldDB" id="A0AAV4CWJ7"/>
<dbReference type="Proteomes" id="UP000735302">
    <property type="component" value="Unassembled WGS sequence"/>
</dbReference>
<evidence type="ECO:0000313" key="2">
    <source>
        <dbReference type="Proteomes" id="UP000735302"/>
    </source>
</evidence>